<dbReference type="RefSeq" id="WP_120044171.1">
    <property type="nucleotide sequence ID" value="NZ_QZFU01000041.1"/>
</dbReference>
<reference evidence="1 2" key="1">
    <citation type="submission" date="2018-09" db="EMBL/GenBank/DDBJ databases">
        <title>YIM PH21274 draft genome.</title>
        <authorList>
            <person name="Miao C."/>
        </authorList>
    </citation>
    <scope>NUCLEOTIDE SEQUENCE [LARGE SCALE GENOMIC DNA]</scope>
    <source>
        <strain evidence="1 2">YIM PH 21724</strain>
    </source>
</reference>
<dbReference type="EMBL" id="QZFU01000041">
    <property type="protein sequence ID" value="RJO69801.1"/>
    <property type="molecule type" value="Genomic_DNA"/>
</dbReference>
<sequence>MSDILDVLYSRCAEAAGEAILTGESHPTLTLTTGEVADLLIHISTVNRRFRDLITARKALDHRANQLRKAATEAVGSFERIRSTLDHPAARHGPQTRLCSTIADTAAGKLTAATLHTEGSPK</sequence>
<organism evidence="1 2">
    <name type="scientific">Nocardia panacis</name>
    <dbReference type="NCBI Taxonomy" id="2340916"/>
    <lineage>
        <taxon>Bacteria</taxon>
        <taxon>Bacillati</taxon>
        <taxon>Actinomycetota</taxon>
        <taxon>Actinomycetes</taxon>
        <taxon>Mycobacteriales</taxon>
        <taxon>Nocardiaceae</taxon>
        <taxon>Nocardia</taxon>
    </lineage>
</organism>
<dbReference type="Proteomes" id="UP000266677">
    <property type="component" value="Unassembled WGS sequence"/>
</dbReference>
<dbReference type="AlphaFoldDB" id="A0A3A4JM18"/>
<evidence type="ECO:0000313" key="1">
    <source>
        <dbReference type="EMBL" id="RJO69801.1"/>
    </source>
</evidence>
<comment type="caution">
    <text evidence="1">The sequence shown here is derived from an EMBL/GenBank/DDBJ whole genome shotgun (WGS) entry which is preliminary data.</text>
</comment>
<keyword evidence="2" id="KW-1185">Reference proteome</keyword>
<accession>A0A3A4JM18</accession>
<proteinExistence type="predicted"/>
<dbReference type="OrthoDB" id="4550111at2"/>
<protein>
    <submittedName>
        <fullName evidence="1">Uncharacterized protein</fullName>
    </submittedName>
</protein>
<gene>
    <name evidence="1" type="ORF">D5S18_28285</name>
</gene>
<name>A0A3A4JM18_9NOCA</name>
<evidence type="ECO:0000313" key="2">
    <source>
        <dbReference type="Proteomes" id="UP000266677"/>
    </source>
</evidence>